<name>A0AAE5LQ56_CLOBE</name>
<organism evidence="1 2">
    <name type="scientific">Clostridium beijerinckii</name>
    <name type="common">Clostridium MP</name>
    <dbReference type="NCBI Taxonomy" id="1520"/>
    <lineage>
        <taxon>Bacteria</taxon>
        <taxon>Bacillati</taxon>
        <taxon>Bacillota</taxon>
        <taxon>Clostridia</taxon>
        <taxon>Eubacteriales</taxon>
        <taxon>Clostridiaceae</taxon>
        <taxon>Clostridium</taxon>
    </lineage>
</organism>
<reference evidence="1" key="1">
    <citation type="submission" date="2020-06" db="EMBL/GenBank/DDBJ databases">
        <title>Genomic insights into acetone-butanol-ethanol (ABE) fermentation by sequencing solventogenic clostridia strains.</title>
        <authorList>
            <person name="Brown S."/>
        </authorList>
    </citation>
    <scope>NUCLEOTIDE SEQUENCE</scope>
    <source>
        <strain evidence="1">DJ123</strain>
    </source>
</reference>
<dbReference type="AlphaFoldDB" id="A0AAE5LQ56"/>
<evidence type="ECO:0000313" key="2">
    <source>
        <dbReference type="Proteomes" id="UP000822184"/>
    </source>
</evidence>
<gene>
    <name evidence="1" type="ORF">BCD95_002782</name>
</gene>
<sequence length="209" mass="24973">MGLDMYVYCISKMELNNPTFLISKEELDKLDKETFSALSLLCTEYSKDKNLFDYNKFCKKYGEGWKFVLGDKVCEKYRNKNTDEELILSKEELGKLESVFKLNYWAFNGEEVLYWHKSYSIFNWFSKVVCSNRCEEGKYYLFTENHMKLLLNLCKEILNDSSKECVLLPLSNLDDEEYLMWAEYTFNRLKGIIKSADFKNHIFLYWAGW</sequence>
<dbReference type="RefSeq" id="WP_077855604.1">
    <property type="nucleotide sequence ID" value="NZ_JABTDW010000001.1"/>
</dbReference>
<dbReference type="Proteomes" id="UP000822184">
    <property type="component" value="Unassembled WGS sequence"/>
</dbReference>
<proteinExistence type="predicted"/>
<comment type="caution">
    <text evidence="1">The sequence shown here is derived from an EMBL/GenBank/DDBJ whole genome shotgun (WGS) entry which is preliminary data.</text>
</comment>
<accession>A0AAE5LQ56</accession>
<protein>
    <submittedName>
        <fullName evidence="1">Uncharacterized protein</fullName>
    </submittedName>
</protein>
<dbReference type="EMBL" id="JABTDW010000001">
    <property type="protein sequence ID" value="NSB14523.1"/>
    <property type="molecule type" value="Genomic_DNA"/>
</dbReference>
<evidence type="ECO:0000313" key="1">
    <source>
        <dbReference type="EMBL" id="NSB14523.1"/>
    </source>
</evidence>